<dbReference type="Proteomes" id="UP000010422">
    <property type="component" value="Unassembled WGS sequence"/>
</dbReference>
<comment type="caution">
    <text evidence="2">The sequence shown here is derived from an EMBL/GenBank/DDBJ whole genome shotgun (WGS) entry which is preliminary data.</text>
</comment>
<dbReference type="InterPro" id="IPR019167">
    <property type="entry name" value="PAT1_dom"/>
</dbReference>
<name>L0PFX2_PNEJI</name>
<feature type="domain" description="mRNA decay factor PAT1" evidence="1">
    <location>
        <begin position="1"/>
        <end position="86"/>
    </location>
</feature>
<reference evidence="2 3" key="1">
    <citation type="journal article" date="2012" name="MBio">
        <title>De novo assembly of the Pneumocystis jirovecii genome from a single bronchoalveolar lavage fluid specimen from a patient.</title>
        <authorList>
            <person name="Cisse O.H."/>
            <person name="Pagni M."/>
            <person name="Hauser P.M."/>
        </authorList>
    </citation>
    <scope>NUCLEOTIDE SEQUENCE [LARGE SCALE GENOMIC DNA]</scope>
    <source>
        <strain evidence="2 3">SE8</strain>
    </source>
</reference>
<dbReference type="InParanoid" id="L0PFX2"/>
<organism evidence="3">
    <name type="scientific">Pneumocystis jirovecii</name>
    <name type="common">Human pneumocystis pneumonia agent</name>
    <dbReference type="NCBI Taxonomy" id="42068"/>
    <lineage>
        <taxon>Eukaryota</taxon>
        <taxon>Fungi</taxon>
        <taxon>Dikarya</taxon>
        <taxon>Ascomycota</taxon>
        <taxon>Taphrinomycotina</taxon>
        <taxon>Pneumocystomycetes</taxon>
        <taxon>Pneumocystaceae</taxon>
        <taxon>Pneumocystis</taxon>
    </lineage>
</organism>
<dbReference type="Pfam" id="PF09770">
    <property type="entry name" value="PAT1"/>
    <property type="match status" value="1"/>
</dbReference>
<dbReference type="VEuPathDB" id="FungiDB:PNEJI1_000795"/>
<evidence type="ECO:0000313" key="2">
    <source>
        <dbReference type="EMBL" id="CCJ30535.1"/>
    </source>
</evidence>
<dbReference type="EMBL" id="CAKM01000256">
    <property type="protein sequence ID" value="CCJ30535.1"/>
    <property type="molecule type" value="Genomic_DNA"/>
</dbReference>
<evidence type="ECO:0000259" key="1">
    <source>
        <dbReference type="Pfam" id="PF09770"/>
    </source>
</evidence>
<dbReference type="STRING" id="1209962.L0PFX2"/>
<sequence>MFSKLVGRFVCVFPPSLSFSDEIYPWQFMAACAISSTIEQQHILVTEVREKVLDNVISSKSLPPDIAAIKLGNVNLFLHALGLDIEQLNI</sequence>
<proteinExistence type="predicted"/>
<accession>L0PFX2</accession>
<evidence type="ECO:0000313" key="3">
    <source>
        <dbReference type="Proteomes" id="UP000010422"/>
    </source>
</evidence>
<dbReference type="AlphaFoldDB" id="L0PFX2"/>
<gene>
    <name evidence="2" type="ORF">PNEJI1_000795</name>
</gene>
<protein>
    <recommendedName>
        <fullName evidence="1">mRNA decay factor PAT1 domain-containing protein</fullName>
    </recommendedName>
</protein>